<evidence type="ECO:0000313" key="3">
    <source>
        <dbReference type="EMBL" id="CAB4324221.1"/>
    </source>
</evidence>
<name>A0A6J5YIC1_9ZZZZ</name>
<feature type="region of interest" description="Disordered" evidence="1">
    <location>
        <begin position="29"/>
        <end position="59"/>
    </location>
</feature>
<feature type="compositionally biased region" description="Polar residues" evidence="1">
    <location>
        <begin position="35"/>
        <end position="55"/>
    </location>
</feature>
<accession>A0A6J5YIC1</accession>
<dbReference type="SUPFAM" id="SSF56601">
    <property type="entry name" value="beta-lactamase/transpeptidase-like"/>
    <property type="match status" value="1"/>
</dbReference>
<evidence type="ECO:0000256" key="1">
    <source>
        <dbReference type="SAM" id="MobiDB-lite"/>
    </source>
</evidence>
<sequence>MPATPIGVKMAMLFVVALVLGACGSSTPGEKFDPATSSSTVGSSNPPISQTTVSTPVPLPETAFDVTDAMLRERVRSAGLAGGTVVVVRGGEVVHSYSVGSVDVSTPLSVASSTKWLTAAALMTFVDDGSLTLDTGIGGWLPDFADDAPSITVRQLLNHTSGVRDRDCLWNGGPLDACVQLIARSPREFPAGSAYSYGNADFHVLGRLVEVLGRADFASVVRDRITGPLGMSSTVWPGAPGGAGPAAGVRTTADDYLKFLSMILDHGESDGRRVLSRHSIEELVQNQIGGYDTDRDFAVGITRIPRYGLGCWPDVVDADGRTVVVSGNGGKGFYPWVDFSTQSFGIIGVQDDRGAQVAVPVSQRIAVEARDVLRR</sequence>
<evidence type="ECO:0000259" key="2">
    <source>
        <dbReference type="Pfam" id="PF00144"/>
    </source>
</evidence>
<organism evidence="3">
    <name type="scientific">freshwater metagenome</name>
    <dbReference type="NCBI Taxonomy" id="449393"/>
    <lineage>
        <taxon>unclassified sequences</taxon>
        <taxon>metagenomes</taxon>
        <taxon>ecological metagenomes</taxon>
    </lineage>
</organism>
<feature type="domain" description="Beta-lactamase-related" evidence="2">
    <location>
        <begin position="68"/>
        <end position="354"/>
    </location>
</feature>
<dbReference type="Pfam" id="PF00144">
    <property type="entry name" value="Beta-lactamase"/>
    <property type="match status" value="1"/>
</dbReference>
<dbReference type="Gene3D" id="3.40.710.10">
    <property type="entry name" value="DD-peptidase/beta-lactamase superfamily"/>
    <property type="match status" value="1"/>
</dbReference>
<gene>
    <name evidence="3" type="ORF">UFOPK1392_01986</name>
</gene>
<protein>
    <submittedName>
        <fullName evidence="3">Unannotated protein</fullName>
    </submittedName>
</protein>
<dbReference type="InterPro" id="IPR001466">
    <property type="entry name" value="Beta-lactam-related"/>
</dbReference>
<dbReference type="EMBL" id="CAEMXZ010000117">
    <property type="protein sequence ID" value="CAB4324221.1"/>
    <property type="molecule type" value="Genomic_DNA"/>
</dbReference>
<dbReference type="InterPro" id="IPR050789">
    <property type="entry name" value="Diverse_Enzym_Activities"/>
</dbReference>
<dbReference type="PANTHER" id="PTHR43283">
    <property type="entry name" value="BETA-LACTAMASE-RELATED"/>
    <property type="match status" value="1"/>
</dbReference>
<dbReference type="PANTHER" id="PTHR43283:SF3">
    <property type="entry name" value="BETA-LACTAMASE FAMILY PROTEIN (AFU_ORTHOLOGUE AFUA_5G07500)"/>
    <property type="match status" value="1"/>
</dbReference>
<reference evidence="3" key="1">
    <citation type="submission" date="2020-05" db="EMBL/GenBank/DDBJ databases">
        <authorList>
            <person name="Chiriac C."/>
            <person name="Salcher M."/>
            <person name="Ghai R."/>
            <person name="Kavagutti S V."/>
        </authorList>
    </citation>
    <scope>NUCLEOTIDE SEQUENCE</scope>
</reference>
<proteinExistence type="predicted"/>
<dbReference type="InterPro" id="IPR012338">
    <property type="entry name" value="Beta-lactam/transpept-like"/>
</dbReference>
<dbReference type="AlphaFoldDB" id="A0A6J5YIC1"/>